<keyword evidence="2 7" id="KW-0819">tRNA processing</keyword>
<dbReference type="GO" id="GO:0000049">
    <property type="term" value="F:tRNA binding"/>
    <property type="evidence" value="ECO:0007669"/>
    <property type="project" value="UniProtKB-UniRule"/>
</dbReference>
<dbReference type="OrthoDB" id="1524972at2"/>
<keyword evidence="4 7" id="KW-0255">Endonuclease</keyword>
<comment type="subunit">
    <text evidence="7">Consists of a catalytic RNA component (M1 or rnpB) and a protein subunit.</text>
</comment>
<name>R9H1K0_9SPHI</name>
<reference evidence="8 9" key="1">
    <citation type="journal article" date="2013" name="Genome Announc.">
        <title>Draft Genome Sequence of Arcticibacter svalbardensis Strain MN12-7T, a Member of the Family Sphingobacteriaceae Isolated from an Arctic Soil Sample.</title>
        <authorList>
            <person name="Shivaji S."/>
            <person name="Ara S."/>
            <person name="Prasad S."/>
            <person name="Manasa B.P."/>
            <person name="Begum Z."/>
            <person name="Singh A."/>
            <person name="Kumar Pinnaka A."/>
        </authorList>
    </citation>
    <scope>NUCLEOTIDE SEQUENCE [LARGE SCALE GENOMIC DNA]</scope>
    <source>
        <strain evidence="8 9">MN12-7</strain>
    </source>
</reference>
<dbReference type="PROSITE" id="PS00648">
    <property type="entry name" value="RIBONUCLEASE_P"/>
    <property type="match status" value="1"/>
</dbReference>
<dbReference type="Gene3D" id="3.30.230.10">
    <property type="match status" value="1"/>
</dbReference>
<dbReference type="EC" id="3.1.26.5" evidence="7"/>
<dbReference type="InterPro" id="IPR020568">
    <property type="entry name" value="Ribosomal_Su5_D2-typ_SF"/>
</dbReference>
<sequence length="130" mass="15452">MYTFKKEERLCNKRLLKKLFTSGSSFLVYPFRVVHLLELLPSSYPVQVLVAVPKRKFKRAADRNLLKRRVREAYRLHKDFSLYSFLSKKNQQIMLSLHYIGNEIADYSVIEKKLLLVLKQLNKVYGEEIN</sequence>
<dbReference type="eggNOG" id="COG0594">
    <property type="taxonomic scope" value="Bacteria"/>
</dbReference>
<evidence type="ECO:0000313" key="9">
    <source>
        <dbReference type="Proteomes" id="UP000014174"/>
    </source>
</evidence>
<evidence type="ECO:0000256" key="7">
    <source>
        <dbReference type="HAMAP-Rule" id="MF_00227"/>
    </source>
</evidence>
<dbReference type="AlphaFoldDB" id="R9H1K0"/>
<keyword evidence="3 7" id="KW-0540">Nuclease</keyword>
<proteinExistence type="inferred from homology"/>
<evidence type="ECO:0000313" key="8">
    <source>
        <dbReference type="EMBL" id="EOR95089.1"/>
    </source>
</evidence>
<gene>
    <name evidence="7" type="primary">rnpA</name>
    <name evidence="8" type="ORF">ADIARSV_1734</name>
</gene>
<evidence type="ECO:0000256" key="2">
    <source>
        <dbReference type="ARBA" id="ARBA00022694"/>
    </source>
</evidence>
<dbReference type="RefSeq" id="WP_016194970.1">
    <property type="nucleotide sequence ID" value="NZ_AQPN01000064.1"/>
</dbReference>
<organism evidence="8 9">
    <name type="scientific">Arcticibacter svalbardensis MN12-7</name>
    <dbReference type="NCBI Taxonomy" id="1150600"/>
    <lineage>
        <taxon>Bacteria</taxon>
        <taxon>Pseudomonadati</taxon>
        <taxon>Bacteroidota</taxon>
        <taxon>Sphingobacteriia</taxon>
        <taxon>Sphingobacteriales</taxon>
        <taxon>Sphingobacteriaceae</taxon>
        <taxon>Arcticibacter</taxon>
    </lineage>
</organism>
<comment type="caution">
    <text evidence="8">The sequence shown here is derived from an EMBL/GenBank/DDBJ whole genome shotgun (WGS) entry which is preliminary data.</text>
</comment>
<keyword evidence="6 7" id="KW-0694">RNA-binding</keyword>
<dbReference type="GO" id="GO:0004526">
    <property type="term" value="F:ribonuclease P activity"/>
    <property type="evidence" value="ECO:0007669"/>
    <property type="project" value="UniProtKB-UniRule"/>
</dbReference>
<dbReference type="HAMAP" id="MF_00227">
    <property type="entry name" value="RNase_P"/>
    <property type="match status" value="1"/>
</dbReference>
<comment type="similarity">
    <text evidence="7">Belongs to the RnpA family.</text>
</comment>
<dbReference type="Proteomes" id="UP000014174">
    <property type="component" value="Unassembled WGS sequence"/>
</dbReference>
<keyword evidence="5 7" id="KW-0378">Hydrolase</keyword>
<dbReference type="InterPro" id="IPR020539">
    <property type="entry name" value="RNase_P_CS"/>
</dbReference>
<dbReference type="GO" id="GO:0001682">
    <property type="term" value="P:tRNA 5'-leader removal"/>
    <property type="evidence" value="ECO:0007669"/>
    <property type="project" value="UniProtKB-UniRule"/>
</dbReference>
<dbReference type="EMBL" id="AQPN01000064">
    <property type="protein sequence ID" value="EOR95089.1"/>
    <property type="molecule type" value="Genomic_DNA"/>
</dbReference>
<dbReference type="SUPFAM" id="SSF54211">
    <property type="entry name" value="Ribosomal protein S5 domain 2-like"/>
    <property type="match status" value="1"/>
</dbReference>
<evidence type="ECO:0000256" key="1">
    <source>
        <dbReference type="ARBA" id="ARBA00002663"/>
    </source>
</evidence>
<dbReference type="Pfam" id="PF00825">
    <property type="entry name" value="Ribonuclease_P"/>
    <property type="match status" value="1"/>
</dbReference>
<keyword evidence="9" id="KW-1185">Reference proteome</keyword>
<comment type="catalytic activity">
    <reaction evidence="7">
        <text>Endonucleolytic cleavage of RNA, removing 5'-extranucleotides from tRNA precursor.</text>
        <dbReference type="EC" id="3.1.26.5"/>
    </reaction>
</comment>
<dbReference type="STRING" id="1150600.ADIARSV_1734"/>
<comment type="function">
    <text evidence="1 7">RNaseP catalyzes the removal of the 5'-leader sequence from pre-tRNA to produce the mature 5'-terminus. It can also cleave other RNA substrates such as 4.5S RNA. The protein component plays an auxiliary but essential role in vivo by binding to the 5'-leader sequence and broadening the substrate specificity of the ribozyme.</text>
</comment>
<evidence type="ECO:0000256" key="6">
    <source>
        <dbReference type="ARBA" id="ARBA00022884"/>
    </source>
</evidence>
<evidence type="ECO:0000256" key="3">
    <source>
        <dbReference type="ARBA" id="ARBA00022722"/>
    </source>
</evidence>
<evidence type="ECO:0000256" key="4">
    <source>
        <dbReference type="ARBA" id="ARBA00022759"/>
    </source>
</evidence>
<dbReference type="InterPro" id="IPR000100">
    <property type="entry name" value="RNase_P"/>
</dbReference>
<evidence type="ECO:0000256" key="5">
    <source>
        <dbReference type="ARBA" id="ARBA00022801"/>
    </source>
</evidence>
<accession>R9H1K0</accession>
<protein>
    <recommendedName>
        <fullName evidence="7">Ribonuclease P protein component</fullName>
        <shortName evidence="7">RNase P protein</shortName>
        <shortName evidence="7">RNaseP protein</shortName>
        <ecNumber evidence="7">3.1.26.5</ecNumber>
    </recommendedName>
    <alternativeName>
        <fullName evidence="7">Protein C5</fullName>
    </alternativeName>
</protein>
<dbReference type="InterPro" id="IPR014721">
    <property type="entry name" value="Ribsml_uS5_D2-typ_fold_subgr"/>
</dbReference>